<keyword evidence="1" id="KW-1133">Transmembrane helix</keyword>
<sequence>MNVVVRTRPRASRNWAHRRYRPGRGNRACRPVLVAALAIVAGLGLGVAFAAGTVTALGRTTEATLTLPVGPLLLVVAVAAVAGLPAGLLPARHAARLDVLTAIATS</sequence>
<dbReference type="Proteomes" id="UP000313066">
    <property type="component" value="Unassembled WGS sequence"/>
</dbReference>
<protein>
    <submittedName>
        <fullName evidence="2">FtsX-like permease family protein</fullName>
    </submittedName>
</protein>
<dbReference type="AlphaFoldDB" id="A0A5N6BBM9"/>
<evidence type="ECO:0000313" key="3">
    <source>
        <dbReference type="Proteomes" id="UP000313066"/>
    </source>
</evidence>
<reference evidence="2 3" key="1">
    <citation type="submission" date="2019-10" db="EMBL/GenBank/DDBJ databases">
        <title>Nonomuraea sp. nov., isolated from Phyllanthus amarus.</title>
        <authorList>
            <person name="Klykleung N."/>
            <person name="Tanasupawat S."/>
        </authorList>
    </citation>
    <scope>NUCLEOTIDE SEQUENCE [LARGE SCALE GENOMIC DNA]</scope>
    <source>
        <strain evidence="2 3">CR1-09</strain>
    </source>
</reference>
<name>A0A5N6BBM9_9ACTN</name>
<feature type="transmembrane region" description="Helical" evidence="1">
    <location>
        <begin position="66"/>
        <end position="89"/>
    </location>
</feature>
<proteinExistence type="predicted"/>
<evidence type="ECO:0000313" key="2">
    <source>
        <dbReference type="EMBL" id="KAB8177812.1"/>
    </source>
</evidence>
<accession>A0A5N6BBM9</accession>
<keyword evidence="1" id="KW-0812">Transmembrane</keyword>
<keyword evidence="1" id="KW-0472">Membrane</keyword>
<comment type="caution">
    <text evidence="2">The sequence shown here is derived from an EMBL/GenBank/DDBJ whole genome shotgun (WGS) entry which is preliminary data.</text>
</comment>
<gene>
    <name evidence="2" type="ORF">FH610_037485</name>
</gene>
<keyword evidence="3" id="KW-1185">Reference proteome</keyword>
<evidence type="ECO:0000256" key="1">
    <source>
        <dbReference type="SAM" id="Phobius"/>
    </source>
</evidence>
<dbReference type="EMBL" id="VDMA02000029">
    <property type="protein sequence ID" value="KAB8177812.1"/>
    <property type="molecule type" value="Genomic_DNA"/>
</dbReference>
<organism evidence="2 3">
    <name type="scientific">Microbispora catharanthi</name>
    <dbReference type="NCBI Taxonomy" id="1712871"/>
    <lineage>
        <taxon>Bacteria</taxon>
        <taxon>Bacillati</taxon>
        <taxon>Actinomycetota</taxon>
        <taxon>Actinomycetes</taxon>
        <taxon>Streptosporangiales</taxon>
        <taxon>Streptosporangiaceae</taxon>
        <taxon>Microbispora</taxon>
    </lineage>
</organism>